<proteinExistence type="predicted"/>
<evidence type="ECO:0000313" key="3">
    <source>
        <dbReference type="Proteomes" id="UP000009134"/>
    </source>
</evidence>
<dbReference type="EMBL" id="CP000248">
    <property type="protein sequence ID" value="ABD25417.1"/>
    <property type="molecule type" value="Genomic_DNA"/>
</dbReference>
<dbReference type="eggNOG" id="COG5485">
    <property type="taxonomic scope" value="Bacteria"/>
</dbReference>
<dbReference type="InterPro" id="IPR009959">
    <property type="entry name" value="Cyclase_SnoaL-like"/>
</dbReference>
<organism evidence="2 3">
    <name type="scientific">Novosphingobium aromaticivorans (strain ATCC 700278 / DSM 12444 / CCUG 56034 / CIP 105152 / NBRC 16084 / F199)</name>
    <dbReference type="NCBI Taxonomy" id="279238"/>
    <lineage>
        <taxon>Bacteria</taxon>
        <taxon>Pseudomonadati</taxon>
        <taxon>Pseudomonadota</taxon>
        <taxon>Alphaproteobacteria</taxon>
        <taxon>Sphingomonadales</taxon>
        <taxon>Sphingomonadaceae</taxon>
        <taxon>Novosphingobium</taxon>
    </lineage>
</organism>
<reference evidence="3" key="1">
    <citation type="submission" date="2006-01" db="EMBL/GenBank/DDBJ databases">
        <title>Complete sequence of Novosphingobium aromaticivorans DSM 12444.</title>
        <authorList>
            <consortium name="US DOE Joint Genome Institute"/>
            <person name="Copeland A."/>
            <person name="Lucas S."/>
            <person name="Lapidus A."/>
            <person name="Barry K."/>
            <person name="Detter J.C."/>
            <person name="Glavina T."/>
            <person name="Hammon N."/>
            <person name="Israni S."/>
            <person name="Pitluck S."/>
            <person name="Chain P."/>
            <person name="Malfatti S."/>
            <person name="Shin M."/>
            <person name="Vergez L."/>
            <person name="Schmutz J."/>
            <person name="Larimer F."/>
            <person name="Land M."/>
            <person name="Kyrpides N."/>
            <person name="Ivanova N."/>
            <person name="Fredrickson J."/>
            <person name="Balkwill D."/>
            <person name="Romine M.F."/>
            <person name="Richardson P."/>
        </authorList>
    </citation>
    <scope>NUCLEOTIDE SEQUENCE [LARGE SCALE GENOMIC DNA]</scope>
    <source>
        <strain evidence="3">ATCC 700278 / DSM 12444 / CCUG 56034 / CIP 105152 / NBRC 16084 / F199</strain>
    </source>
</reference>
<accession>Q2G9Q6</accession>
<dbReference type="HOGENOM" id="CLU_100997_8_0_5"/>
<dbReference type="Gene3D" id="3.10.450.50">
    <property type="match status" value="1"/>
</dbReference>
<dbReference type="AlphaFoldDB" id="Q2G9Q6"/>
<gene>
    <name evidence="2" type="ordered locus">Saro_0972</name>
</gene>
<keyword evidence="1" id="KW-0732">Signal</keyword>
<dbReference type="RefSeq" id="WP_011444631.1">
    <property type="nucleotide sequence ID" value="NC_007794.1"/>
</dbReference>
<dbReference type="KEGG" id="nar:Saro_0972"/>
<dbReference type="SUPFAM" id="SSF54427">
    <property type="entry name" value="NTF2-like"/>
    <property type="match status" value="1"/>
</dbReference>
<evidence type="ECO:0000256" key="1">
    <source>
        <dbReference type="SAM" id="SignalP"/>
    </source>
</evidence>
<feature type="chain" id="PRO_5004208471" description="SnoaL-like domain-containing protein" evidence="1">
    <location>
        <begin position="19"/>
        <end position="162"/>
    </location>
</feature>
<feature type="signal peptide" evidence="1">
    <location>
        <begin position="1"/>
        <end position="18"/>
    </location>
</feature>
<dbReference type="Pfam" id="PF07366">
    <property type="entry name" value="SnoaL"/>
    <property type="match status" value="1"/>
</dbReference>
<sequence length="162" mass="18069">MMRNLLLPLVLFPAFAQAASASPAPTAAAVVRGFLDEVRSGRAPEKTVNYLAPEVRAHQVTAEGESVVVRSPEAYARHVQEFRQLFGDFSFTIQEFISDEDKVFVRWRQDGHHLGSLDGETPTGAPLTELTSVVYRVEAGKIAEYWLQTDRKGLELQLQRAK</sequence>
<evidence type="ECO:0008006" key="4">
    <source>
        <dbReference type="Google" id="ProtNLM"/>
    </source>
</evidence>
<dbReference type="InterPro" id="IPR032710">
    <property type="entry name" value="NTF2-like_dom_sf"/>
</dbReference>
<evidence type="ECO:0000313" key="2">
    <source>
        <dbReference type="EMBL" id="ABD25417.1"/>
    </source>
</evidence>
<protein>
    <recommendedName>
        <fullName evidence="4">SnoaL-like domain-containing protein</fullName>
    </recommendedName>
</protein>
<keyword evidence="3" id="KW-1185">Reference proteome</keyword>
<dbReference type="Proteomes" id="UP000009134">
    <property type="component" value="Chromosome"/>
</dbReference>
<dbReference type="GO" id="GO:0030638">
    <property type="term" value="P:polyketide metabolic process"/>
    <property type="evidence" value="ECO:0007669"/>
    <property type="project" value="InterPro"/>
</dbReference>
<name>Q2G9Q6_NOVAD</name>